<sequence>MAGAHKPSLRGALLFVSYFLCSLLLSMLEDSFALHFWKLFRNGAAALGSFLLSFCISWTDRLCLSSRIEMFCTLTCLTFTWLVGLIVGFMMLGHTLLLILAVGPAMGMLARHGFADGMGEATVEVRAARARRRTIFFEGDVSHEPGDACVVSWPGKYATAWDHLVASAPGQTSAAVVFLPEGSKNFGKHSPIPRREGIDGRCWCMPLYGEEKAWGCRWWALWIENVERAVQHRAELQVYFFEGARDKGKVVSFETAGQENLRREALLKKMRDFKSCDHFRRAMEAGLKNLRRKVRYDSSSQYSREKYRLFLRWLPAVDRKFLEDSDGLGNSQKAEVAWLEKKGYQYTAVDISRWLRPVPAKGDPMTNRPHKLGRQMDSE</sequence>
<keyword evidence="2" id="KW-0472">Membrane</keyword>
<feature type="transmembrane region" description="Helical" evidence="2">
    <location>
        <begin position="40"/>
        <end position="59"/>
    </location>
</feature>
<feature type="transmembrane region" description="Helical" evidence="2">
    <location>
        <begin position="79"/>
        <end position="102"/>
    </location>
</feature>
<evidence type="ECO:0000313" key="3">
    <source>
        <dbReference type="EMBL" id="CAE7716536.1"/>
    </source>
</evidence>
<keyword evidence="2" id="KW-0812">Transmembrane</keyword>
<proteinExistence type="predicted"/>
<dbReference type="Proteomes" id="UP000601435">
    <property type="component" value="Unassembled WGS sequence"/>
</dbReference>
<evidence type="ECO:0000256" key="2">
    <source>
        <dbReference type="SAM" id="Phobius"/>
    </source>
</evidence>
<accession>A0A812X023</accession>
<gene>
    <name evidence="3" type="ORF">SNEC2469_LOCUS20653</name>
</gene>
<name>A0A812X023_9DINO</name>
<feature type="region of interest" description="Disordered" evidence="1">
    <location>
        <begin position="359"/>
        <end position="379"/>
    </location>
</feature>
<feature type="transmembrane region" description="Helical" evidence="2">
    <location>
        <begin position="12"/>
        <end position="28"/>
    </location>
</feature>
<dbReference type="OrthoDB" id="418408at2759"/>
<evidence type="ECO:0000313" key="4">
    <source>
        <dbReference type="Proteomes" id="UP000601435"/>
    </source>
</evidence>
<reference evidence="3" key="1">
    <citation type="submission" date="2021-02" db="EMBL/GenBank/DDBJ databases">
        <authorList>
            <person name="Dougan E. K."/>
            <person name="Rhodes N."/>
            <person name="Thang M."/>
            <person name="Chan C."/>
        </authorList>
    </citation>
    <scope>NUCLEOTIDE SEQUENCE</scope>
</reference>
<keyword evidence="4" id="KW-1185">Reference proteome</keyword>
<keyword evidence="2" id="KW-1133">Transmembrane helix</keyword>
<organism evidence="3 4">
    <name type="scientific">Symbiodinium necroappetens</name>
    <dbReference type="NCBI Taxonomy" id="1628268"/>
    <lineage>
        <taxon>Eukaryota</taxon>
        <taxon>Sar</taxon>
        <taxon>Alveolata</taxon>
        <taxon>Dinophyceae</taxon>
        <taxon>Suessiales</taxon>
        <taxon>Symbiodiniaceae</taxon>
        <taxon>Symbiodinium</taxon>
    </lineage>
</organism>
<evidence type="ECO:0000256" key="1">
    <source>
        <dbReference type="SAM" id="MobiDB-lite"/>
    </source>
</evidence>
<dbReference type="AlphaFoldDB" id="A0A812X023"/>
<protein>
    <submittedName>
        <fullName evidence="3">Uncharacterized protein</fullName>
    </submittedName>
</protein>
<comment type="caution">
    <text evidence="3">The sequence shown here is derived from an EMBL/GenBank/DDBJ whole genome shotgun (WGS) entry which is preliminary data.</text>
</comment>
<dbReference type="EMBL" id="CAJNJA010036148">
    <property type="protein sequence ID" value="CAE7716536.1"/>
    <property type="molecule type" value="Genomic_DNA"/>
</dbReference>